<proteinExistence type="predicted"/>
<dbReference type="EMBL" id="BAAACF010000001">
    <property type="protein sequence ID" value="GAA0719372.1"/>
    <property type="molecule type" value="Genomic_DNA"/>
</dbReference>
<dbReference type="InterPro" id="IPR002723">
    <property type="entry name" value="BpsA_C"/>
</dbReference>
<name>A0ABP3TWH7_9CLOT</name>
<dbReference type="InterPro" id="IPR051720">
    <property type="entry name" value="rRNA_MeTrfase/Polyamine_Synth"/>
</dbReference>
<dbReference type="PANTHER" id="PTHR23290:SF0">
    <property type="entry name" value="RRNA N6-ADENOSINE-METHYLTRANSFERASE METTL5"/>
    <property type="match status" value="1"/>
</dbReference>
<evidence type="ECO:0000313" key="3">
    <source>
        <dbReference type="Proteomes" id="UP001500339"/>
    </source>
</evidence>
<evidence type="ECO:0000313" key="2">
    <source>
        <dbReference type="EMBL" id="GAA0719372.1"/>
    </source>
</evidence>
<gene>
    <name evidence="2" type="ORF">GCM10008905_07350</name>
</gene>
<dbReference type="SUPFAM" id="SSF53335">
    <property type="entry name" value="S-adenosyl-L-methionine-dependent methyltransferases"/>
    <property type="match status" value="1"/>
</dbReference>
<protein>
    <submittedName>
        <fullName evidence="2">Bis-aminopropyl spermidine synthase family protein</fullName>
    </submittedName>
</protein>
<dbReference type="Proteomes" id="UP001500339">
    <property type="component" value="Unassembled WGS sequence"/>
</dbReference>
<organism evidence="2 3">
    <name type="scientific">Clostridium malenominatum</name>
    <dbReference type="NCBI Taxonomy" id="1539"/>
    <lineage>
        <taxon>Bacteria</taxon>
        <taxon>Bacillati</taxon>
        <taxon>Bacillota</taxon>
        <taxon>Clostridia</taxon>
        <taxon>Eubacteriales</taxon>
        <taxon>Clostridiaceae</taxon>
        <taxon>Clostridium</taxon>
    </lineage>
</organism>
<dbReference type="Pfam" id="PF01861">
    <property type="entry name" value="BpsA_C"/>
    <property type="match status" value="1"/>
</dbReference>
<dbReference type="InterPro" id="IPR029063">
    <property type="entry name" value="SAM-dependent_MTases_sf"/>
</dbReference>
<evidence type="ECO:0000259" key="1">
    <source>
        <dbReference type="Pfam" id="PF01861"/>
    </source>
</evidence>
<dbReference type="RefSeq" id="WP_343766774.1">
    <property type="nucleotide sequence ID" value="NZ_BAAACF010000001.1"/>
</dbReference>
<reference evidence="3" key="1">
    <citation type="journal article" date="2019" name="Int. J. Syst. Evol. Microbiol.">
        <title>The Global Catalogue of Microorganisms (GCM) 10K type strain sequencing project: providing services to taxonomists for standard genome sequencing and annotation.</title>
        <authorList>
            <consortium name="The Broad Institute Genomics Platform"/>
            <consortium name="The Broad Institute Genome Sequencing Center for Infectious Disease"/>
            <person name="Wu L."/>
            <person name="Ma J."/>
        </authorList>
    </citation>
    <scope>NUCLEOTIDE SEQUENCE [LARGE SCALE GENOMIC DNA]</scope>
    <source>
        <strain evidence="3">JCM 1405</strain>
    </source>
</reference>
<feature type="domain" description="N(4)-bis(aminopropyl)spermidine synthase C-terminal" evidence="1">
    <location>
        <begin position="114"/>
        <end position="323"/>
    </location>
</feature>
<sequence length="394" mass="44960">MNNKYEWDYLQQVSENVNIEDGKQCIEKVLINIYFKEGISTKELARNNLLPIPIITAIKKEFIKYGLLVQYKGIRLTTKGKSFMEDELGFKGLNKNLYAKLLSEPWEEHEEILDIKEEVSEIFIKRPQANVIIDQSKCTVDTAVRRAVLALTNSVLINKKILCIGDDDLVSIAIGFLLKKLFVDIKYCKTTICVMDIDERILNYIQGVADKENLPIKCYHTNFKLPLSKEFKEGFDCFFTDPPYTLQGMNLFMSRGIEALKKEKGMPIFLSYAHKSPEFDFTMQKSFINMGLMISKILSAFNSYEGAGIIGNTGQMIILKTTSKSKPLIESSYNGLIYTGEFKITVRQYKCKECGEITKVGISENIKTIEELKERGCGKCNTSIFKICEKTKIV</sequence>
<dbReference type="PANTHER" id="PTHR23290">
    <property type="entry name" value="RRNA N6-ADENOSINE-METHYLTRANSFERASE METTL5"/>
    <property type="match status" value="1"/>
</dbReference>
<dbReference type="Gene3D" id="3.40.50.150">
    <property type="entry name" value="Vaccinia Virus protein VP39"/>
    <property type="match status" value="1"/>
</dbReference>
<comment type="caution">
    <text evidence="2">The sequence shown here is derived from an EMBL/GenBank/DDBJ whole genome shotgun (WGS) entry which is preliminary data.</text>
</comment>
<keyword evidence="3" id="KW-1185">Reference proteome</keyword>
<accession>A0ABP3TWH7</accession>